<dbReference type="SUPFAM" id="SSF50494">
    <property type="entry name" value="Trypsin-like serine proteases"/>
    <property type="match status" value="1"/>
</dbReference>
<name>A0ABQ4RTW2_9HYPH</name>
<comment type="caution">
    <text evidence="2">The sequence shown here is derived from an EMBL/GenBank/DDBJ whole genome shotgun (WGS) entry which is preliminary data.</text>
</comment>
<evidence type="ECO:0000256" key="1">
    <source>
        <dbReference type="SAM" id="SignalP"/>
    </source>
</evidence>
<keyword evidence="1" id="KW-0732">Signal</keyword>
<dbReference type="EMBL" id="BPQP01000019">
    <property type="protein sequence ID" value="GJD94164.1"/>
    <property type="molecule type" value="Genomic_DNA"/>
</dbReference>
<gene>
    <name evidence="2" type="ORF">OCOJLMKI_1366</name>
</gene>
<dbReference type="InterPro" id="IPR009003">
    <property type="entry name" value="Peptidase_S1_PA"/>
</dbReference>
<dbReference type="InterPro" id="IPR043504">
    <property type="entry name" value="Peptidase_S1_PA_chymotrypsin"/>
</dbReference>
<feature type="chain" id="PRO_5046298990" description="Peptidoglycan-binding protein" evidence="1">
    <location>
        <begin position="25"/>
        <end position="467"/>
    </location>
</feature>
<evidence type="ECO:0000313" key="2">
    <source>
        <dbReference type="EMBL" id="GJD94164.1"/>
    </source>
</evidence>
<dbReference type="Proteomes" id="UP001055125">
    <property type="component" value="Unassembled WGS sequence"/>
</dbReference>
<feature type="signal peptide" evidence="1">
    <location>
        <begin position="1"/>
        <end position="24"/>
    </location>
</feature>
<evidence type="ECO:0008006" key="4">
    <source>
        <dbReference type="Google" id="ProtNLM"/>
    </source>
</evidence>
<dbReference type="Gene3D" id="2.40.10.10">
    <property type="entry name" value="Trypsin-like serine proteases"/>
    <property type="match status" value="2"/>
</dbReference>
<proteinExistence type="predicted"/>
<dbReference type="Pfam" id="PF13365">
    <property type="entry name" value="Trypsin_2"/>
    <property type="match status" value="1"/>
</dbReference>
<accession>A0ABQ4RTW2</accession>
<reference evidence="2" key="2">
    <citation type="submission" date="2021-08" db="EMBL/GenBank/DDBJ databases">
        <authorList>
            <person name="Tani A."/>
            <person name="Ola A."/>
            <person name="Ogura Y."/>
            <person name="Katsura K."/>
            <person name="Hayashi T."/>
        </authorList>
    </citation>
    <scope>NUCLEOTIDE SEQUENCE</scope>
    <source>
        <strain evidence="2">DSM 19015</strain>
    </source>
</reference>
<evidence type="ECO:0000313" key="3">
    <source>
        <dbReference type="Proteomes" id="UP001055125"/>
    </source>
</evidence>
<organism evidence="2 3">
    <name type="scientific">Methylobacterium iners</name>
    <dbReference type="NCBI Taxonomy" id="418707"/>
    <lineage>
        <taxon>Bacteria</taxon>
        <taxon>Pseudomonadati</taxon>
        <taxon>Pseudomonadota</taxon>
        <taxon>Alphaproteobacteria</taxon>
        <taxon>Hyphomicrobiales</taxon>
        <taxon>Methylobacteriaceae</taxon>
        <taxon>Methylobacterium</taxon>
    </lineage>
</organism>
<dbReference type="RefSeq" id="WP_238243352.1">
    <property type="nucleotide sequence ID" value="NZ_BPQP01000019.1"/>
</dbReference>
<sequence length="467" mass="46885">MACLGRIGGFAGLLGLLLAGYASAQAPAAPNPAARPAPAPDPAFEAARLAFEALPEAERKALQDALVWTGDYNSTVVGTFGRRTYDALLAWAKRSGATGTEIPDAKGRRAILAAGEAARNAARFIVKPDPVSGIVLGVPERLLPKRTTQAGGTRWQSADGRITLDTKSFAPGETDLDAIFARITAPLSERKVTYKLKRPDFLVVTAETPTGKSYIRYAAGSEGIRGFTFGYDKALAADTDRIVIAVANSFMPFPGAEPVAAPTAKAPPPVLPPVATRASPSATGLAVGSGRILTAAAALETCPNPRIGGGAARIAVRDPARNLALLEAASAAKGAAPPMRTGPTAPGDPLVALGAEASGTVTVAPASAGEGARVFAPLQPGAGGAPVLDRSGALVGLVARFPAAARLIAGVAPPTSYALVPAEAVTAFLAENGVSPAPSPAAKAAPGSLGAVAATLSGAVVAIECPR</sequence>
<reference evidence="2" key="1">
    <citation type="journal article" date="2021" name="Front. Microbiol.">
        <title>Comprehensive Comparative Genomics and Phenotyping of Methylobacterium Species.</title>
        <authorList>
            <person name="Alessa O."/>
            <person name="Ogura Y."/>
            <person name="Fujitani Y."/>
            <person name="Takami H."/>
            <person name="Hayashi T."/>
            <person name="Sahin N."/>
            <person name="Tani A."/>
        </authorList>
    </citation>
    <scope>NUCLEOTIDE SEQUENCE</scope>
    <source>
        <strain evidence="2">DSM 19015</strain>
    </source>
</reference>
<keyword evidence="3" id="KW-1185">Reference proteome</keyword>
<protein>
    <recommendedName>
        <fullName evidence="4">Peptidoglycan-binding protein</fullName>
    </recommendedName>
</protein>